<evidence type="ECO:0000313" key="2">
    <source>
        <dbReference type="Proteomes" id="UP000218263"/>
    </source>
</evidence>
<sequence>MNKDRAIENFNRLERDGDAQNLFARANARYILFGVNESRENFPRTLETNLDLGSDSLAFYYLNIGCTLYENNMQSEIIGRCLEKGAEFLEYNHSPEANRSSLSPYYILTCGLAYYASSQYSKAYIILRGIEKYDTDVAVLVSAFLRKRFDEVGIVLNRILINSGTYAESFEEEERENSIPIILFARSVAMLMDYLFSGQADSLEKAIDILKDLLELLSIEREPSFWWVVRLFRIIATGFETSSLWATINEQITDDIFSTKKSYVHNLLFAAKPIIELFNAQISALPKILSPEGAVVSLPTSSGKTQIAAIAALEILSQDAAAKVLYLAPYRSLAYEVEVSFKSLFEPLNFSVSQLYGTGQFSKIDQLVLDEASILIATPEKAKVILRGNAHIFDAVKLVIIDEGHLLGKQRRNVINEFFIEEIRLLLSRNSGKLVLLSAVLPNAGTIAKWLCGDEKACAEGKERLARQRLGLMIYRNHSVSLEWLGEEKSFNPGFIRPFTSKRKGGLTLPNDKALAVALTALKLSDNKQSLLLFTARAVSVYTYAKALLKGLKLIDDEELFDWQDCPEWLELQLVCKEYESAENNQILEFAKHGILCHKGDLNKELRLVLEKLMRNAKPRIIVATTTLGQGVNLGVSTAIMADIEYYDAVRKKQTKLTNSEVWNVIGRAGRAFQDVEGKILFAVGSVDDRKQAEVYLKNEPHDALSGVLIQIKRVKDLAKQADVDFETLLGLIAENKFSGFRKRKLVTTGVRLDQEFLEIMDWLDDTLLSLDIRLEGDQEDFDDHLRNTLAYIQADDLKGISQDNVFDFLKARLKSLKEIVVPEEGRRLGLVSSGLPLAAAIKLDEVFEDALELCDLYLLSDMEIDDKLDLLKELEQIIVGFPSSPFQPILKSNGTPKFTAAEYDLIRSVWIGGKSLSLLKDIDDAVKACNNYYAYTITWVMGAFANKCKSGDDEVRASVFEELAISAEMGLPDLVSAKIYLSGLRSRSAAMEIKSTDVLSETSDDIKIHELRELLLQNTENLIDETKKPLTHAWLSNFANEAQNYKPRRREKINNLRLRKEFETDVLLVRSVDDQTLYLVSPDYSERVSLLTSKDSTLWSVTNRFDGYFSKRKDIWVYRHKR</sequence>
<dbReference type="GO" id="GO:0003676">
    <property type="term" value="F:nucleic acid binding"/>
    <property type="evidence" value="ECO:0007669"/>
    <property type="project" value="InterPro"/>
</dbReference>
<dbReference type="SUPFAM" id="SSF52540">
    <property type="entry name" value="P-loop containing nucleoside triphosphate hydrolases"/>
    <property type="match status" value="2"/>
</dbReference>
<name>A0A0X8X4T0_9SPHI</name>
<keyword evidence="1" id="KW-0378">Hydrolase</keyword>
<dbReference type="InterPro" id="IPR011545">
    <property type="entry name" value="DEAD/DEAH_box_helicase_dom"/>
</dbReference>
<keyword evidence="1" id="KW-0347">Helicase</keyword>
<dbReference type="SMART" id="SM00490">
    <property type="entry name" value="HELICc"/>
    <property type="match status" value="1"/>
</dbReference>
<proteinExistence type="predicted"/>
<dbReference type="GO" id="GO:0004386">
    <property type="term" value="F:helicase activity"/>
    <property type="evidence" value="ECO:0007669"/>
    <property type="project" value="UniProtKB-KW"/>
</dbReference>
<dbReference type="PROSITE" id="PS51194">
    <property type="entry name" value="HELICASE_CTER"/>
    <property type="match status" value="1"/>
</dbReference>
<dbReference type="OrthoDB" id="9812126at2"/>
<dbReference type="InterPro" id="IPR014001">
    <property type="entry name" value="Helicase_ATP-bd"/>
</dbReference>
<keyword evidence="1" id="KW-0067">ATP-binding</keyword>
<dbReference type="SMART" id="SM00487">
    <property type="entry name" value="DEXDc"/>
    <property type="match status" value="1"/>
</dbReference>
<accession>A0A0X8X4T0</accession>
<dbReference type="RefSeq" id="WP_096354073.1">
    <property type="nucleotide sequence ID" value="NZ_AP017313.1"/>
</dbReference>
<evidence type="ECO:0000313" key="1">
    <source>
        <dbReference type="EMBL" id="BAU55669.1"/>
    </source>
</evidence>
<dbReference type="AlphaFoldDB" id="A0A0X8X4T0"/>
<organism evidence="1 2">
    <name type="scientific">Mucilaginibacter gotjawali</name>
    <dbReference type="NCBI Taxonomy" id="1550579"/>
    <lineage>
        <taxon>Bacteria</taxon>
        <taxon>Pseudomonadati</taxon>
        <taxon>Bacteroidota</taxon>
        <taxon>Sphingobacteriia</taxon>
        <taxon>Sphingobacteriales</taxon>
        <taxon>Sphingobacteriaceae</taxon>
        <taxon>Mucilaginibacter</taxon>
    </lineage>
</organism>
<dbReference type="PANTHER" id="PTHR47961:SF6">
    <property type="entry name" value="DNA-DIRECTED DNA POLYMERASE"/>
    <property type="match status" value="1"/>
</dbReference>
<gene>
    <name evidence="1" type="ORF">MgSA37_03860</name>
</gene>
<dbReference type="Gene3D" id="3.40.50.300">
    <property type="entry name" value="P-loop containing nucleotide triphosphate hydrolases"/>
    <property type="match status" value="2"/>
</dbReference>
<dbReference type="PANTHER" id="PTHR47961">
    <property type="entry name" value="DNA POLYMERASE THETA, PUTATIVE (AFU_ORTHOLOGUE AFUA_1G05260)-RELATED"/>
    <property type="match status" value="1"/>
</dbReference>
<dbReference type="KEGG" id="mgot:MgSA37_03860"/>
<dbReference type="Proteomes" id="UP000218263">
    <property type="component" value="Chromosome"/>
</dbReference>
<reference evidence="1 2" key="1">
    <citation type="submission" date="2015-12" db="EMBL/GenBank/DDBJ databases">
        <title>Genome sequence of Mucilaginibacter gotjawali.</title>
        <authorList>
            <person name="Lee J.S."/>
            <person name="Lee K.C."/>
            <person name="Kim K.K."/>
            <person name="Lee B.W."/>
        </authorList>
    </citation>
    <scope>NUCLEOTIDE SEQUENCE [LARGE SCALE GENOMIC DNA]</scope>
    <source>
        <strain evidence="1 2">SA3-7</strain>
    </source>
</reference>
<protein>
    <submittedName>
        <fullName evidence="1">Ski2-like helicase</fullName>
    </submittedName>
</protein>
<dbReference type="GO" id="GO:0016787">
    <property type="term" value="F:hydrolase activity"/>
    <property type="evidence" value="ECO:0007669"/>
    <property type="project" value="UniProtKB-KW"/>
</dbReference>
<dbReference type="Pfam" id="PF00271">
    <property type="entry name" value="Helicase_C"/>
    <property type="match status" value="1"/>
</dbReference>
<dbReference type="GO" id="GO:0005524">
    <property type="term" value="F:ATP binding"/>
    <property type="evidence" value="ECO:0007669"/>
    <property type="project" value="UniProtKB-KW"/>
</dbReference>
<dbReference type="InterPro" id="IPR050474">
    <property type="entry name" value="Hel308_SKI2-like"/>
</dbReference>
<dbReference type="EMBL" id="AP017313">
    <property type="protein sequence ID" value="BAU55669.1"/>
    <property type="molecule type" value="Genomic_DNA"/>
</dbReference>
<dbReference type="Pfam" id="PF00270">
    <property type="entry name" value="DEAD"/>
    <property type="match status" value="1"/>
</dbReference>
<keyword evidence="2" id="KW-1185">Reference proteome</keyword>
<dbReference type="InterPro" id="IPR027417">
    <property type="entry name" value="P-loop_NTPase"/>
</dbReference>
<keyword evidence="1" id="KW-0547">Nucleotide-binding</keyword>
<dbReference type="PROSITE" id="PS51192">
    <property type="entry name" value="HELICASE_ATP_BIND_1"/>
    <property type="match status" value="1"/>
</dbReference>
<dbReference type="InterPro" id="IPR001650">
    <property type="entry name" value="Helicase_C-like"/>
</dbReference>